<protein>
    <submittedName>
        <fullName evidence="1">Uncharacterized protein</fullName>
    </submittedName>
</protein>
<gene>
    <name evidence="1" type="ORF">L6164_031351</name>
</gene>
<accession>A0ACB9LFL3</accession>
<dbReference type="EMBL" id="CM039437">
    <property type="protein sequence ID" value="KAI4308258.1"/>
    <property type="molecule type" value="Genomic_DNA"/>
</dbReference>
<proteinExistence type="predicted"/>
<comment type="caution">
    <text evidence="1">The sequence shown here is derived from an EMBL/GenBank/DDBJ whole genome shotgun (WGS) entry which is preliminary data.</text>
</comment>
<evidence type="ECO:0000313" key="2">
    <source>
        <dbReference type="Proteomes" id="UP000828941"/>
    </source>
</evidence>
<organism evidence="1 2">
    <name type="scientific">Bauhinia variegata</name>
    <name type="common">Purple orchid tree</name>
    <name type="synonym">Phanera variegata</name>
    <dbReference type="NCBI Taxonomy" id="167791"/>
    <lineage>
        <taxon>Eukaryota</taxon>
        <taxon>Viridiplantae</taxon>
        <taxon>Streptophyta</taxon>
        <taxon>Embryophyta</taxon>
        <taxon>Tracheophyta</taxon>
        <taxon>Spermatophyta</taxon>
        <taxon>Magnoliopsida</taxon>
        <taxon>eudicotyledons</taxon>
        <taxon>Gunneridae</taxon>
        <taxon>Pentapetalae</taxon>
        <taxon>rosids</taxon>
        <taxon>fabids</taxon>
        <taxon>Fabales</taxon>
        <taxon>Fabaceae</taxon>
        <taxon>Cercidoideae</taxon>
        <taxon>Cercideae</taxon>
        <taxon>Bauhiniinae</taxon>
        <taxon>Bauhinia</taxon>
    </lineage>
</organism>
<evidence type="ECO:0000313" key="1">
    <source>
        <dbReference type="EMBL" id="KAI4308258.1"/>
    </source>
</evidence>
<dbReference type="Proteomes" id="UP000828941">
    <property type="component" value="Chromosome 12"/>
</dbReference>
<reference evidence="1 2" key="1">
    <citation type="journal article" date="2022" name="DNA Res.">
        <title>Chromosomal-level genome assembly of the orchid tree Bauhinia variegata (Leguminosae; Cercidoideae) supports the allotetraploid origin hypothesis of Bauhinia.</title>
        <authorList>
            <person name="Zhong Y."/>
            <person name="Chen Y."/>
            <person name="Zheng D."/>
            <person name="Pang J."/>
            <person name="Liu Y."/>
            <person name="Luo S."/>
            <person name="Meng S."/>
            <person name="Qian L."/>
            <person name="Wei D."/>
            <person name="Dai S."/>
            <person name="Zhou R."/>
        </authorList>
    </citation>
    <scope>NUCLEOTIDE SEQUENCE [LARGE SCALE GENOMIC DNA]</scope>
    <source>
        <strain evidence="1">BV-YZ2020</strain>
    </source>
</reference>
<keyword evidence="2" id="KW-1185">Reference proteome</keyword>
<name>A0ACB9LFL3_BAUVA</name>
<sequence>MILIHRTLSFLHAPVFGLSGALGFDDITSQRAHMFVTMREVISAASRLDFGQTLVAAVLQHHIAEAILEKRMSRAVLEACQTAVISDNVQGCHGYLSSSDAVACYPSTVESGKFTLLCEASLTRFLPL</sequence>